<feature type="transmembrane region" description="Helical" evidence="1">
    <location>
        <begin position="453"/>
        <end position="477"/>
    </location>
</feature>
<sequence>MAGYFKSECPAGSDDFEGCSSCRRTNAELYKNNSWIITWVDSIGKMPSGISDGNYHWLGDYEQCRFLKENKTFNGRYCSIQFEVPDTVNNVECDVNQPLEVHLGICLPASCSNEELKELAEFAADHEMNVHCEPPQQWPISSLIFLGCMIIWVAIILSASVIHSQTWNANSTLKLLIEALSLQRNVRASLRTKNHSTHFGAVHGLQVISLMLLIFGSNFFLIMPYLENVGFSYQSIESFYMQPIVNYSFYIDGLLALGALKFALKPLNEFKTMKLLLQHGARRLLRFWPAYAFVTVFMTFLYVRLGEGPMWSLNDLPARCESSWWANLLLINNLLGIVKTCLDGGFLFALEAQFLIVALVAFGLANRNKFAVKWTLIGILLVSVIYTFSISLYYQTFATLIPTASDFNSTDAYSNFVNNIYLNPFSRIGPYIIGLIFPLFFKCSHETTSGNSPMLTLSIFLLFIVGTFVVIWTPLLLEGSHLFLLFSFYAALHRCIWAVMMLSLAYVFNNVDKKNAINAILSWRIFYPLSKLVYVVFLISEPVALSLFSSLHRPIYATHFSTMLTGVGTIVCSYFLAFLVDVFISRPIRHLCLIYYEPKPEAV</sequence>
<name>A0A914DYA0_9BILA</name>
<dbReference type="Pfam" id="PF20146">
    <property type="entry name" value="NRF"/>
    <property type="match status" value="1"/>
</dbReference>
<dbReference type="InterPro" id="IPR052728">
    <property type="entry name" value="O2_lipid_transport_reg"/>
</dbReference>
<feature type="transmembrane region" description="Helical" evidence="1">
    <location>
        <begin position="529"/>
        <end position="551"/>
    </location>
</feature>
<evidence type="ECO:0000259" key="2">
    <source>
        <dbReference type="SMART" id="SM00703"/>
    </source>
</evidence>
<feature type="transmembrane region" description="Helical" evidence="1">
    <location>
        <begin position="344"/>
        <end position="364"/>
    </location>
</feature>
<dbReference type="InterPro" id="IPR006621">
    <property type="entry name" value="Nose-resist-to-fluoxetine_N"/>
</dbReference>
<feature type="transmembrane region" description="Helical" evidence="1">
    <location>
        <begin position="138"/>
        <end position="162"/>
    </location>
</feature>
<feature type="domain" description="Nose resistant-to-fluoxetine protein N-terminal" evidence="2">
    <location>
        <begin position="16"/>
        <end position="138"/>
    </location>
</feature>
<dbReference type="SMART" id="SM00703">
    <property type="entry name" value="NRF"/>
    <property type="match status" value="1"/>
</dbReference>
<protein>
    <submittedName>
        <fullName evidence="4">Nose resistant-to-fluoxetine protein N-terminal domain-containing protein</fullName>
    </submittedName>
</protein>
<feature type="transmembrane region" description="Helical" evidence="1">
    <location>
        <begin position="421"/>
        <end position="441"/>
    </location>
</feature>
<organism evidence="3 4">
    <name type="scientific">Acrobeloides nanus</name>
    <dbReference type="NCBI Taxonomy" id="290746"/>
    <lineage>
        <taxon>Eukaryota</taxon>
        <taxon>Metazoa</taxon>
        <taxon>Ecdysozoa</taxon>
        <taxon>Nematoda</taxon>
        <taxon>Chromadorea</taxon>
        <taxon>Rhabditida</taxon>
        <taxon>Tylenchina</taxon>
        <taxon>Cephalobomorpha</taxon>
        <taxon>Cephaloboidea</taxon>
        <taxon>Cephalobidae</taxon>
        <taxon>Acrobeloides</taxon>
    </lineage>
</organism>
<keyword evidence="1" id="KW-1133">Transmembrane helix</keyword>
<feature type="transmembrane region" description="Helical" evidence="1">
    <location>
        <begin position="483"/>
        <end position="508"/>
    </location>
</feature>
<feature type="transmembrane region" description="Helical" evidence="1">
    <location>
        <begin position="376"/>
        <end position="401"/>
    </location>
</feature>
<dbReference type="WBParaSite" id="ACRNAN_scaffold444.g20023.t1">
    <property type="protein sequence ID" value="ACRNAN_scaffold444.g20023.t1"/>
    <property type="gene ID" value="ACRNAN_scaffold444.g20023"/>
</dbReference>
<keyword evidence="1" id="KW-0812">Transmembrane</keyword>
<feature type="transmembrane region" description="Helical" evidence="1">
    <location>
        <begin position="199"/>
        <end position="224"/>
    </location>
</feature>
<reference evidence="4" key="1">
    <citation type="submission" date="2022-11" db="UniProtKB">
        <authorList>
            <consortium name="WormBaseParasite"/>
        </authorList>
    </citation>
    <scope>IDENTIFICATION</scope>
</reference>
<proteinExistence type="predicted"/>
<accession>A0A914DYA0</accession>
<dbReference type="PANTHER" id="PTHR11161">
    <property type="entry name" value="O-ACYLTRANSFERASE"/>
    <property type="match status" value="1"/>
</dbReference>
<feature type="transmembrane region" description="Helical" evidence="1">
    <location>
        <begin position="284"/>
        <end position="303"/>
    </location>
</feature>
<dbReference type="Proteomes" id="UP000887540">
    <property type="component" value="Unplaced"/>
</dbReference>
<evidence type="ECO:0000313" key="3">
    <source>
        <dbReference type="Proteomes" id="UP000887540"/>
    </source>
</evidence>
<dbReference type="PANTHER" id="PTHR11161:SF14">
    <property type="entry name" value="NOSE RESISTANT-TO-FLUOXETINE PROTEIN N-TERMINAL DOMAIN-CONTAINING PROTEIN"/>
    <property type="match status" value="1"/>
</dbReference>
<dbReference type="AlphaFoldDB" id="A0A914DYA0"/>
<keyword evidence="3" id="KW-1185">Reference proteome</keyword>
<feature type="transmembrane region" description="Helical" evidence="1">
    <location>
        <begin position="244"/>
        <end position="264"/>
    </location>
</feature>
<evidence type="ECO:0000313" key="4">
    <source>
        <dbReference type="WBParaSite" id="ACRNAN_scaffold444.g20023.t1"/>
    </source>
</evidence>
<evidence type="ECO:0000256" key="1">
    <source>
        <dbReference type="SAM" id="Phobius"/>
    </source>
</evidence>
<keyword evidence="1" id="KW-0472">Membrane</keyword>
<feature type="transmembrane region" description="Helical" evidence="1">
    <location>
        <begin position="563"/>
        <end position="584"/>
    </location>
</feature>